<dbReference type="GO" id="GO:0008934">
    <property type="term" value="F:inositol monophosphate 1-phosphatase activity"/>
    <property type="evidence" value="ECO:0007669"/>
    <property type="project" value="TreeGrafter"/>
</dbReference>
<organism evidence="7 8">
    <name type="scientific">Tetrabaena socialis</name>
    <dbReference type="NCBI Taxonomy" id="47790"/>
    <lineage>
        <taxon>Eukaryota</taxon>
        <taxon>Viridiplantae</taxon>
        <taxon>Chlorophyta</taxon>
        <taxon>core chlorophytes</taxon>
        <taxon>Chlorophyceae</taxon>
        <taxon>CS clade</taxon>
        <taxon>Chlamydomonadales</taxon>
        <taxon>Tetrabaenaceae</taxon>
        <taxon>Tetrabaena</taxon>
    </lineage>
</organism>
<feature type="binding site" evidence="6">
    <location>
        <position position="130"/>
    </location>
    <ligand>
        <name>Mg(2+)</name>
        <dbReference type="ChEBI" id="CHEBI:18420"/>
        <label>1</label>
        <note>catalytic</note>
    </ligand>
</feature>
<dbReference type="GO" id="GO:0007165">
    <property type="term" value="P:signal transduction"/>
    <property type="evidence" value="ECO:0007669"/>
    <property type="project" value="TreeGrafter"/>
</dbReference>
<comment type="cofactor">
    <cofactor evidence="1 6">
        <name>Mg(2+)</name>
        <dbReference type="ChEBI" id="CHEBI:18420"/>
    </cofactor>
</comment>
<feature type="binding site" evidence="6">
    <location>
        <position position="128"/>
    </location>
    <ligand>
        <name>Mg(2+)</name>
        <dbReference type="ChEBI" id="CHEBI:18420"/>
        <label>1</label>
        <note>catalytic</note>
    </ligand>
</feature>
<dbReference type="InterPro" id="IPR020583">
    <property type="entry name" value="Inositol_monoP_metal-BS"/>
</dbReference>
<gene>
    <name evidence="7" type="ORF">TSOC_003669</name>
</gene>
<dbReference type="PROSITE" id="PS00629">
    <property type="entry name" value="IMP_1"/>
    <property type="match status" value="1"/>
</dbReference>
<evidence type="ECO:0000256" key="1">
    <source>
        <dbReference type="ARBA" id="ARBA00001946"/>
    </source>
</evidence>
<evidence type="ECO:0000256" key="4">
    <source>
        <dbReference type="ARBA" id="ARBA00022801"/>
    </source>
</evidence>
<keyword evidence="3 6" id="KW-0479">Metal-binding</keyword>
<dbReference type="Gene3D" id="3.30.540.10">
    <property type="entry name" value="Fructose-1,6-Bisphosphatase, subunit A, domain 1"/>
    <property type="match status" value="1"/>
</dbReference>
<keyword evidence="8" id="KW-1185">Reference proteome</keyword>
<dbReference type="GO" id="GO:0046872">
    <property type="term" value="F:metal ion binding"/>
    <property type="evidence" value="ECO:0007669"/>
    <property type="project" value="UniProtKB-KW"/>
</dbReference>
<dbReference type="GO" id="GO:0006020">
    <property type="term" value="P:inositol metabolic process"/>
    <property type="evidence" value="ECO:0007669"/>
    <property type="project" value="TreeGrafter"/>
</dbReference>
<dbReference type="FunFam" id="3.30.540.10:FF:000003">
    <property type="entry name" value="Inositol-1-monophosphatase"/>
    <property type="match status" value="1"/>
</dbReference>
<evidence type="ECO:0000256" key="5">
    <source>
        <dbReference type="ARBA" id="ARBA00022842"/>
    </source>
</evidence>
<dbReference type="AlphaFoldDB" id="A0A2J8AAX4"/>
<dbReference type="PRINTS" id="PR00377">
    <property type="entry name" value="IMPHPHTASES"/>
</dbReference>
<dbReference type="Proteomes" id="UP000236333">
    <property type="component" value="Unassembled WGS sequence"/>
</dbReference>
<dbReference type="PANTHER" id="PTHR20854:SF17">
    <property type="entry name" value="PHOSPHATASE IMPL1, CHLOROPLASTIC"/>
    <property type="match status" value="1"/>
</dbReference>
<sequence>MLAPSGAGRAAVWRRLAGAAARSTRPAPFRGSRSLCSATAASNRVAPEELLVVAKRAAQLGAEIVIEALGKPRSISRKEGTDIVTETDKASESAVVAAIAAAFPLHAILGEEGGVLGDVGSEYLWCVDPLDGTVNFAHGYQSFCVSVGQAGSGRRVGVLRHATPVAGCVVEFIGGPSPESWRTRTFTAARNCGAFVDGQQITVSRVKRLEDALVVGAAGG</sequence>
<dbReference type="InterPro" id="IPR000760">
    <property type="entry name" value="Inositol_monophosphatase-like"/>
</dbReference>
<accession>A0A2J8AAX4</accession>
<evidence type="ECO:0000313" key="7">
    <source>
        <dbReference type="EMBL" id="PNH09668.1"/>
    </source>
</evidence>
<reference evidence="7 8" key="1">
    <citation type="journal article" date="2017" name="Mol. Biol. Evol.">
        <title>The 4-celled Tetrabaena socialis nuclear genome reveals the essential components for genetic control of cell number at the origin of multicellularity in the volvocine lineage.</title>
        <authorList>
            <person name="Featherston J."/>
            <person name="Arakaki Y."/>
            <person name="Hanschen E.R."/>
            <person name="Ferris P.J."/>
            <person name="Michod R.E."/>
            <person name="Olson B.J.S.C."/>
            <person name="Nozaki H."/>
            <person name="Durand P.M."/>
        </authorList>
    </citation>
    <scope>NUCLEOTIDE SEQUENCE [LARGE SCALE GENOMIC DNA]</scope>
    <source>
        <strain evidence="7 8">NIES-571</strain>
    </source>
</reference>
<proteinExistence type="inferred from homology"/>
<feature type="binding site" evidence="6">
    <location>
        <position position="111"/>
    </location>
    <ligand>
        <name>Mg(2+)</name>
        <dbReference type="ChEBI" id="CHEBI:18420"/>
        <label>1</label>
        <note>catalytic</note>
    </ligand>
</feature>
<dbReference type="PANTHER" id="PTHR20854">
    <property type="entry name" value="INOSITOL MONOPHOSPHATASE"/>
    <property type="match status" value="1"/>
</dbReference>
<evidence type="ECO:0000256" key="2">
    <source>
        <dbReference type="ARBA" id="ARBA00009759"/>
    </source>
</evidence>
<name>A0A2J8AAX4_9CHLO</name>
<comment type="similarity">
    <text evidence="2">Belongs to the inositol monophosphatase superfamily.</text>
</comment>
<dbReference type="EMBL" id="PGGS01000082">
    <property type="protein sequence ID" value="PNH09668.1"/>
    <property type="molecule type" value="Genomic_DNA"/>
</dbReference>
<dbReference type="SUPFAM" id="SSF56655">
    <property type="entry name" value="Carbohydrate phosphatase"/>
    <property type="match status" value="1"/>
</dbReference>
<dbReference type="Pfam" id="PF00459">
    <property type="entry name" value="Inositol_P"/>
    <property type="match status" value="1"/>
</dbReference>
<keyword evidence="4" id="KW-0378">Hydrolase</keyword>
<evidence type="ECO:0000313" key="8">
    <source>
        <dbReference type="Proteomes" id="UP000236333"/>
    </source>
</evidence>
<feature type="binding site" evidence="6">
    <location>
        <position position="131"/>
    </location>
    <ligand>
        <name>Mg(2+)</name>
        <dbReference type="ChEBI" id="CHEBI:18420"/>
        <label>1</label>
        <note>catalytic</note>
    </ligand>
</feature>
<keyword evidence="5 6" id="KW-0460">Magnesium</keyword>
<evidence type="ECO:0000256" key="3">
    <source>
        <dbReference type="ARBA" id="ARBA00022723"/>
    </source>
</evidence>
<dbReference type="OrthoDB" id="10254945at2759"/>
<protein>
    <submittedName>
        <fullName evidence="7">Phosphatase IMPL1, chloroplastic</fullName>
    </submittedName>
</protein>
<evidence type="ECO:0000256" key="6">
    <source>
        <dbReference type="PIRSR" id="PIRSR600760-2"/>
    </source>
</evidence>
<comment type="caution">
    <text evidence="7">The sequence shown here is derived from an EMBL/GenBank/DDBJ whole genome shotgun (WGS) entry which is preliminary data.</text>
</comment>